<keyword evidence="10" id="KW-1185">Reference proteome</keyword>
<feature type="transmembrane region" description="Helical" evidence="8">
    <location>
        <begin position="294"/>
        <end position="313"/>
    </location>
</feature>
<dbReference type="GO" id="GO:0022857">
    <property type="term" value="F:transmembrane transporter activity"/>
    <property type="evidence" value="ECO:0007669"/>
    <property type="project" value="InterPro"/>
</dbReference>
<feature type="transmembrane region" description="Helical" evidence="8">
    <location>
        <begin position="127"/>
        <end position="151"/>
    </location>
</feature>
<evidence type="ECO:0000256" key="1">
    <source>
        <dbReference type="ARBA" id="ARBA00004651"/>
    </source>
</evidence>
<feature type="transmembrane region" description="Helical" evidence="8">
    <location>
        <begin position="205"/>
        <end position="224"/>
    </location>
</feature>
<dbReference type="FunFam" id="1.10.3470.10:FF:000001">
    <property type="entry name" value="Vitamin B12 ABC transporter permease BtuC"/>
    <property type="match status" value="1"/>
</dbReference>
<comment type="subcellular location">
    <subcellularLocation>
        <location evidence="1">Cell membrane</location>
        <topology evidence="1">Multi-pass membrane protein</topology>
    </subcellularLocation>
</comment>
<dbReference type="InterPro" id="IPR037294">
    <property type="entry name" value="ABC_BtuC-like"/>
</dbReference>
<feature type="transmembrane region" description="Helical" evidence="8">
    <location>
        <begin position="260"/>
        <end position="282"/>
    </location>
</feature>
<accession>A0A4R6MQI7</accession>
<evidence type="ECO:0000256" key="8">
    <source>
        <dbReference type="SAM" id="Phobius"/>
    </source>
</evidence>
<organism evidence="9 10">
    <name type="scientific">Roseateles asaccharophilus</name>
    <dbReference type="NCBI Taxonomy" id="582607"/>
    <lineage>
        <taxon>Bacteria</taxon>
        <taxon>Pseudomonadati</taxon>
        <taxon>Pseudomonadota</taxon>
        <taxon>Betaproteobacteria</taxon>
        <taxon>Burkholderiales</taxon>
        <taxon>Sphaerotilaceae</taxon>
        <taxon>Roseateles</taxon>
    </lineage>
</organism>
<dbReference type="GO" id="GO:0033214">
    <property type="term" value="P:siderophore-iron import into cell"/>
    <property type="evidence" value="ECO:0007669"/>
    <property type="project" value="TreeGrafter"/>
</dbReference>
<sequence length="347" mass="36380">MSAPPLALQYRRQNQRRLLLIVLLLAGLLLSLCADIATGPADLGLMQVLQGLMWPETLSQGEQVIVFDVRLPYALMALAVGGALGLGGAQMQTVLNNPLASPFTLGLAAAATLGASIGIVLQPQLPGLPTLATVPLLAFACALLVTSLTLLLARWHGGGGQTLVLFGIAMLFALEALVWLMQFLADANTLDQLVFWSMGSLNRANWWHVGLVSAAALLGLLAAMRHAWALTLLRGGEAHAASLGVQVESLRWRVMVEVSLLSALALCFVGTIGFVGLVGPHIARLLVGEQHRFLLPASMLAGALMLSLASIASKAIVPGLVIPIGIVTALVGVPVFMALLLRQRSSA</sequence>
<evidence type="ECO:0000313" key="10">
    <source>
        <dbReference type="Proteomes" id="UP000295357"/>
    </source>
</evidence>
<protein>
    <submittedName>
        <fullName evidence="9">Iron complex transport system permease protein</fullName>
    </submittedName>
</protein>
<feature type="transmembrane region" description="Helical" evidence="8">
    <location>
        <begin position="163"/>
        <end position="185"/>
    </location>
</feature>
<comment type="caution">
    <text evidence="9">The sequence shown here is derived from an EMBL/GenBank/DDBJ whole genome shotgun (WGS) entry which is preliminary data.</text>
</comment>
<evidence type="ECO:0000313" key="9">
    <source>
        <dbReference type="EMBL" id="TDP04548.1"/>
    </source>
</evidence>
<gene>
    <name evidence="9" type="ORF">DFR39_11437</name>
</gene>
<dbReference type="AlphaFoldDB" id="A0A4R6MQI7"/>
<evidence type="ECO:0000256" key="4">
    <source>
        <dbReference type="ARBA" id="ARBA00022475"/>
    </source>
</evidence>
<keyword evidence="6 8" id="KW-1133">Transmembrane helix</keyword>
<dbReference type="PANTHER" id="PTHR30472:SF25">
    <property type="entry name" value="ABC TRANSPORTER PERMEASE PROTEIN MJ0876-RELATED"/>
    <property type="match status" value="1"/>
</dbReference>
<feature type="transmembrane region" description="Helical" evidence="8">
    <location>
        <begin position="103"/>
        <end position="121"/>
    </location>
</feature>
<evidence type="ECO:0000256" key="6">
    <source>
        <dbReference type="ARBA" id="ARBA00022989"/>
    </source>
</evidence>
<comment type="similarity">
    <text evidence="2">Belongs to the binding-protein-dependent transport system permease family. FecCD subfamily.</text>
</comment>
<dbReference type="Pfam" id="PF01032">
    <property type="entry name" value="FecCD"/>
    <property type="match status" value="1"/>
</dbReference>
<dbReference type="OrthoDB" id="9782305at2"/>
<keyword evidence="7 8" id="KW-0472">Membrane</keyword>
<dbReference type="EMBL" id="SNXE01000014">
    <property type="protein sequence ID" value="TDP04548.1"/>
    <property type="molecule type" value="Genomic_DNA"/>
</dbReference>
<dbReference type="CDD" id="cd06550">
    <property type="entry name" value="TM_ABC_iron-siderophores_like"/>
    <property type="match status" value="1"/>
</dbReference>
<dbReference type="GO" id="GO:0005886">
    <property type="term" value="C:plasma membrane"/>
    <property type="evidence" value="ECO:0007669"/>
    <property type="project" value="UniProtKB-SubCell"/>
</dbReference>
<dbReference type="SUPFAM" id="SSF81345">
    <property type="entry name" value="ABC transporter involved in vitamin B12 uptake, BtuC"/>
    <property type="match status" value="1"/>
</dbReference>
<evidence type="ECO:0000256" key="2">
    <source>
        <dbReference type="ARBA" id="ARBA00007935"/>
    </source>
</evidence>
<keyword evidence="3" id="KW-0813">Transport</keyword>
<evidence type="ECO:0000256" key="7">
    <source>
        <dbReference type="ARBA" id="ARBA00023136"/>
    </source>
</evidence>
<keyword evidence="4" id="KW-1003">Cell membrane</keyword>
<dbReference type="InterPro" id="IPR000522">
    <property type="entry name" value="ABC_transptr_permease_BtuC"/>
</dbReference>
<feature type="transmembrane region" description="Helical" evidence="8">
    <location>
        <begin position="71"/>
        <end position="91"/>
    </location>
</feature>
<proteinExistence type="inferred from homology"/>
<name>A0A4R6MQI7_9BURK</name>
<dbReference type="Gene3D" id="1.10.3470.10">
    <property type="entry name" value="ABC transporter involved in vitamin B12 uptake, BtuC"/>
    <property type="match status" value="1"/>
</dbReference>
<dbReference type="PANTHER" id="PTHR30472">
    <property type="entry name" value="FERRIC ENTEROBACTIN TRANSPORT SYSTEM PERMEASE PROTEIN"/>
    <property type="match status" value="1"/>
</dbReference>
<reference evidence="9 10" key="1">
    <citation type="submission" date="2019-03" db="EMBL/GenBank/DDBJ databases">
        <title>Genomic Encyclopedia of Type Strains, Phase IV (KMG-IV): sequencing the most valuable type-strain genomes for metagenomic binning, comparative biology and taxonomic classification.</title>
        <authorList>
            <person name="Goeker M."/>
        </authorList>
    </citation>
    <scope>NUCLEOTIDE SEQUENCE [LARGE SCALE GENOMIC DNA]</scope>
    <source>
        <strain evidence="9 10">DSM 25082</strain>
    </source>
</reference>
<keyword evidence="5 8" id="KW-0812">Transmembrane</keyword>
<dbReference type="RefSeq" id="WP_133605509.1">
    <property type="nucleotide sequence ID" value="NZ_JAUFPJ010000012.1"/>
</dbReference>
<evidence type="ECO:0000256" key="5">
    <source>
        <dbReference type="ARBA" id="ARBA00022692"/>
    </source>
</evidence>
<feature type="transmembrane region" description="Helical" evidence="8">
    <location>
        <begin position="320"/>
        <end position="341"/>
    </location>
</feature>
<dbReference type="Proteomes" id="UP000295357">
    <property type="component" value="Unassembled WGS sequence"/>
</dbReference>
<evidence type="ECO:0000256" key="3">
    <source>
        <dbReference type="ARBA" id="ARBA00022448"/>
    </source>
</evidence>